<dbReference type="VEuPathDB" id="MicrosporidiaDB:VCUG_01302"/>
<sequence>MAFNLEKPTESIETLSKEAYNVLCTPFTGIRSSFTINRGALLAIENSNMSSNIALLYSTSNFLSHLLIDTDKNLLIKSVYVHKNVVLRNTVVMNHNNPVLDLGIILNFPLTINMGMLVDKTANYKMSFITKKNNLHFGTELNLRDRLGSIVMLRYDLQSSVLSLLMRYDVVNLTFYKRLTEFVSIAGEAVAGSSSIGARMGILLSTSFTDIKIEVNSMMNAILMVEKKLLDCFIFSFCAEMKDVGAVECGLGLSLEI</sequence>
<evidence type="ECO:0000313" key="1">
    <source>
        <dbReference type="EMBL" id="ELA47202.1"/>
    </source>
</evidence>
<dbReference type="EMBL" id="GL877422">
    <property type="protein sequence ID" value="ELA47202.1"/>
    <property type="molecule type" value="Genomic_DNA"/>
</dbReference>
<accession>L2GV01</accession>
<dbReference type="HOGENOM" id="CLU_1082574_0_0_1"/>
<gene>
    <name evidence="1" type="ORF">VCUG_01302</name>
</gene>
<dbReference type="InParanoid" id="L2GV01"/>
<dbReference type="OrthoDB" id="19656at2759"/>
<dbReference type="GeneID" id="19879181"/>
<name>L2GV01_VAVCU</name>
<organism evidence="1 2">
    <name type="scientific">Vavraia culicis (isolate floridensis)</name>
    <name type="common">Microsporidian parasite</name>
    <dbReference type="NCBI Taxonomy" id="948595"/>
    <lineage>
        <taxon>Eukaryota</taxon>
        <taxon>Fungi</taxon>
        <taxon>Fungi incertae sedis</taxon>
        <taxon>Microsporidia</taxon>
        <taxon>Pleistophoridae</taxon>
        <taxon>Vavraia</taxon>
    </lineage>
</organism>
<evidence type="ECO:0000313" key="2">
    <source>
        <dbReference type="Proteomes" id="UP000011081"/>
    </source>
</evidence>
<protein>
    <submittedName>
        <fullName evidence="1">Uncharacterized protein</fullName>
    </submittedName>
</protein>
<keyword evidence="2" id="KW-1185">Reference proteome</keyword>
<dbReference type="AlphaFoldDB" id="L2GV01"/>
<reference evidence="2" key="1">
    <citation type="submission" date="2011-03" db="EMBL/GenBank/DDBJ databases">
        <title>The genome sequence of Vavraia culicis strain floridensis.</title>
        <authorList>
            <consortium name="The Broad Institute Genome Sequencing Platform"/>
            <person name="Cuomo C."/>
            <person name="Becnel J."/>
            <person name="Sanscrainte N."/>
            <person name="Young S.K."/>
            <person name="Zeng Q."/>
            <person name="Gargeya S."/>
            <person name="Fitzgerald M."/>
            <person name="Haas B."/>
            <person name="Abouelleil A."/>
            <person name="Alvarado L."/>
            <person name="Arachchi H.M."/>
            <person name="Berlin A."/>
            <person name="Chapman S.B."/>
            <person name="Gearin G."/>
            <person name="Goldberg J."/>
            <person name="Griggs A."/>
            <person name="Gujja S."/>
            <person name="Hansen M."/>
            <person name="Heiman D."/>
            <person name="Howarth C."/>
            <person name="Larimer J."/>
            <person name="Lui A."/>
            <person name="MacDonald P.J.P."/>
            <person name="McCowen C."/>
            <person name="Montmayeur A."/>
            <person name="Murphy C."/>
            <person name="Neiman D."/>
            <person name="Pearson M."/>
            <person name="Priest M."/>
            <person name="Roberts A."/>
            <person name="Saif S."/>
            <person name="Shea T."/>
            <person name="Sisk P."/>
            <person name="Stolte C."/>
            <person name="Sykes S."/>
            <person name="Wortman J."/>
            <person name="Nusbaum C."/>
            <person name="Birren B."/>
        </authorList>
    </citation>
    <scope>NUCLEOTIDE SEQUENCE [LARGE SCALE GENOMIC DNA]</scope>
    <source>
        <strain evidence="2">floridensis</strain>
    </source>
</reference>
<dbReference type="RefSeq" id="XP_008074320.1">
    <property type="nucleotide sequence ID" value="XM_008076129.1"/>
</dbReference>
<dbReference type="Gene3D" id="2.40.160.10">
    <property type="entry name" value="Porin"/>
    <property type="match status" value="1"/>
</dbReference>
<dbReference type="InterPro" id="IPR023614">
    <property type="entry name" value="Porin_dom_sf"/>
</dbReference>
<dbReference type="Proteomes" id="UP000011081">
    <property type="component" value="Unassembled WGS sequence"/>
</dbReference>
<proteinExistence type="predicted"/>